<dbReference type="AlphaFoldDB" id="A0A2T9YC59"/>
<name>A0A2T9YC59_9FUNG</name>
<evidence type="ECO:0000313" key="1">
    <source>
        <dbReference type="EMBL" id="PVU89932.1"/>
    </source>
</evidence>
<accession>A0A2T9YC59</accession>
<dbReference type="Proteomes" id="UP000245383">
    <property type="component" value="Unassembled WGS sequence"/>
</dbReference>
<keyword evidence="2" id="KW-1185">Reference proteome</keyword>
<comment type="caution">
    <text evidence="1">The sequence shown here is derived from an EMBL/GenBank/DDBJ whole genome shotgun (WGS) entry which is preliminary data.</text>
</comment>
<reference evidence="1 2" key="1">
    <citation type="journal article" date="2018" name="MBio">
        <title>Comparative Genomics Reveals the Core Gene Toolbox for the Fungus-Insect Symbiosis.</title>
        <authorList>
            <person name="Wang Y."/>
            <person name="Stata M."/>
            <person name="Wang W."/>
            <person name="Stajich J.E."/>
            <person name="White M.M."/>
            <person name="Moncalvo J.M."/>
        </authorList>
    </citation>
    <scope>NUCLEOTIDE SEQUENCE [LARGE SCALE GENOMIC DNA]</scope>
    <source>
        <strain evidence="1 2">SWE-8-4</strain>
    </source>
</reference>
<organism evidence="1 2">
    <name type="scientific">Smittium simulii</name>
    <dbReference type="NCBI Taxonomy" id="133385"/>
    <lineage>
        <taxon>Eukaryota</taxon>
        <taxon>Fungi</taxon>
        <taxon>Fungi incertae sedis</taxon>
        <taxon>Zoopagomycota</taxon>
        <taxon>Kickxellomycotina</taxon>
        <taxon>Harpellomycetes</taxon>
        <taxon>Harpellales</taxon>
        <taxon>Legeriomycetaceae</taxon>
        <taxon>Smittium</taxon>
    </lineage>
</organism>
<gene>
    <name evidence="1" type="ORF">BB561_005114</name>
</gene>
<protein>
    <submittedName>
        <fullName evidence="1">Uncharacterized protein</fullName>
    </submittedName>
</protein>
<sequence length="62" mass="7017">YSGPFLITNKLKDNLFEAISEKMEKQTFHASRLIRYFPQKTNENAATTQPPVAYSGLSVLPN</sequence>
<evidence type="ECO:0000313" key="2">
    <source>
        <dbReference type="Proteomes" id="UP000245383"/>
    </source>
</evidence>
<proteinExistence type="predicted"/>
<feature type="non-terminal residue" evidence="1">
    <location>
        <position position="1"/>
    </location>
</feature>
<dbReference type="EMBL" id="MBFR01000288">
    <property type="protein sequence ID" value="PVU89932.1"/>
    <property type="molecule type" value="Genomic_DNA"/>
</dbReference>